<dbReference type="PIRSF" id="PIRSF038471">
    <property type="entry name" value="MreC"/>
    <property type="match status" value="1"/>
</dbReference>
<dbReference type="AlphaFoldDB" id="A0A0F9EIE3"/>
<name>A0A0F9EIE3_9ZZZZ</name>
<dbReference type="PANTHER" id="PTHR34138">
    <property type="entry name" value="CELL SHAPE-DETERMINING PROTEIN MREC"/>
    <property type="match status" value="1"/>
</dbReference>
<dbReference type="Pfam" id="PF04085">
    <property type="entry name" value="MreC"/>
    <property type="match status" value="1"/>
</dbReference>
<dbReference type="GO" id="GO:0008360">
    <property type="term" value="P:regulation of cell shape"/>
    <property type="evidence" value="ECO:0007669"/>
    <property type="project" value="UniProtKB-KW"/>
</dbReference>
<dbReference type="EMBL" id="LAZR01024835">
    <property type="protein sequence ID" value="KKL73848.1"/>
    <property type="molecule type" value="Genomic_DNA"/>
</dbReference>
<accession>A0A0F9EIE3</accession>
<dbReference type="PANTHER" id="PTHR34138:SF1">
    <property type="entry name" value="CELL SHAPE-DETERMINING PROTEIN MREC"/>
    <property type="match status" value="1"/>
</dbReference>
<comment type="caution">
    <text evidence="6">The sequence shown here is derived from an EMBL/GenBank/DDBJ whole genome shotgun (WGS) entry which is preliminary data.</text>
</comment>
<reference evidence="6" key="1">
    <citation type="journal article" date="2015" name="Nature">
        <title>Complex archaea that bridge the gap between prokaryotes and eukaryotes.</title>
        <authorList>
            <person name="Spang A."/>
            <person name="Saw J.H."/>
            <person name="Jorgensen S.L."/>
            <person name="Zaremba-Niedzwiedzka K."/>
            <person name="Martijn J."/>
            <person name="Lind A.E."/>
            <person name="van Eijk R."/>
            <person name="Schleper C."/>
            <person name="Guy L."/>
            <person name="Ettema T.J."/>
        </authorList>
    </citation>
    <scope>NUCLEOTIDE SEQUENCE</scope>
</reference>
<evidence type="ECO:0000313" key="6">
    <source>
        <dbReference type="EMBL" id="KKL73848.1"/>
    </source>
</evidence>
<protein>
    <recommendedName>
        <fullName evidence="2">Cell shape-determining protein MreC</fullName>
    </recommendedName>
    <alternativeName>
        <fullName evidence="4">Cell shape protein MreC</fullName>
    </alternativeName>
</protein>
<dbReference type="NCBIfam" id="TIGR00219">
    <property type="entry name" value="mreC"/>
    <property type="match status" value="1"/>
</dbReference>
<evidence type="ECO:0000256" key="4">
    <source>
        <dbReference type="ARBA" id="ARBA00032089"/>
    </source>
</evidence>
<gene>
    <name evidence="6" type="ORF">LCGC14_2070770</name>
</gene>
<evidence type="ECO:0000256" key="1">
    <source>
        <dbReference type="ARBA" id="ARBA00009369"/>
    </source>
</evidence>
<comment type="similarity">
    <text evidence="1">Belongs to the MreC family.</text>
</comment>
<evidence type="ECO:0000259" key="5">
    <source>
        <dbReference type="Pfam" id="PF04085"/>
    </source>
</evidence>
<dbReference type="Gene3D" id="2.40.10.340">
    <property type="entry name" value="Rod shape-determining protein MreC, domain 1"/>
    <property type="match status" value="1"/>
</dbReference>
<dbReference type="InterPro" id="IPR042177">
    <property type="entry name" value="Cell/Rod_1"/>
</dbReference>
<dbReference type="InterPro" id="IPR042175">
    <property type="entry name" value="Cell/Rod_MreC_2"/>
</dbReference>
<evidence type="ECO:0000256" key="2">
    <source>
        <dbReference type="ARBA" id="ARBA00013855"/>
    </source>
</evidence>
<dbReference type="InterPro" id="IPR007221">
    <property type="entry name" value="MreC"/>
</dbReference>
<feature type="non-terminal residue" evidence="6">
    <location>
        <position position="1"/>
    </location>
</feature>
<feature type="domain" description="Rod shape-determining protein MreC beta-barrel core" evidence="5">
    <location>
        <begin position="85"/>
        <end position="230"/>
    </location>
</feature>
<evidence type="ECO:0000256" key="3">
    <source>
        <dbReference type="ARBA" id="ARBA00022960"/>
    </source>
</evidence>
<dbReference type="GO" id="GO:0005886">
    <property type="term" value="C:plasma membrane"/>
    <property type="evidence" value="ECO:0007669"/>
    <property type="project" value="TreeGrafter"/>
</dbReference>
<proteinExistence type="inferred from homology"/>
<organism evidence="6">
    <name type="scientific">marine sediment metagenome</name>
    <dbReference type="NCBI Taxonomy" id="412755"/>
    <lineage>
        <taxon>unclassified sequences</taxon>
        <taxon>metagenomes</taxon>
        <taxon>ecological metagenomes</taxon>
    </lineage>
</organism>
<dbReference type="InterPro" id="IPR055342">
    <property type="entry name" value="MreC_beta-barrel_core"/>
</dbReference>
<keyword evidence="3" id="KW-0133">Cell shape</keyword>
<dbReference type="Gene3D" id="2.40.10.350">
    <property type="entry name" value="Rod shape-determining protein MreC, domain 2"/>
    <property type="match status" value="1"/>
</dbReference>
<sequence length="232" mass="25667">LRPFAIFSRAINTINLTLTLARISISDTLQAISSDKSETRRLEAEVRDLKLRLMEHQKLQKENIRLREMLAFKIAEPRQVAIATVISRSALRWSSSMMIDKGTSDGVQKDMAVITPEGLVGKIFEARPYYSIVLLITDSRFSAAVRLHKTREEAILSGNGSGGGELKYLNRDAKPVSDDIVLTSGLDALFPDGIPAARIQALESPGKELFHKVDAVPLAIMDKLEEVIVVAR</sequence>